<gene>
    <name evidence="3" type="ORF">M436DRAFT_57484</name>
</gene>
<dbReference type="PRINTS" id="PR00081">
    <property type="entry name" value="GDHRDH"/>
</dbReference>
<evidence type="ECO:0000256" key="1">
    <source>
        <dbReference type="ARBA" id="ARBA00006484"/>
    </source>
</evidence>
<protein>
    <submittedName>
        <fullName evidence="3">Putative daunorubicin C-13 ketoreductase</fullName>
    </submittedName>
</protein>
<dbReference type="RefSeq" id="XP_013423021.1">
    <property type="nucleotide sequence ID" value="XM_013567567.1"/>
</dbReference>
<evidence type="ECO:0000313" key="4">
    <source>
        <dbReference type="Proteomes" id="UP000027730"/>
    </source>
</evidence>
<dbReference type="Pfam" id="PF00106">
    <property type="entry name" value="adh_short"/>
    <property type="match status" value="1"/>
</dbReference>
<dbReference type="InterPro" id="IPR002347">
    <property type="entry name" value="SDR_fam"/>
</dbReference>
<evidence type="ECO:0000313" key="3">
    <source>
        <dbReference type="EMBL" id="KEQ68823.1"/>
    </source>
</evidence>
<dbReference type="Gene3D" id="3.40.50.720">
    <property type="entry name" value="NAD(P)-binding Rossmann-like Domain"/>
    <property type="match status" value="1"/>
</dbReference>
<dbReference type="InterPro" id="IPR036291">
    <property type="entry name" value="NAD(P)-bd_dom_sf"/>
</dbReference>
<sequence length="257" mass="27623">MRILITGSSDGLGLLTAKLLAKNSHQVTLHARNASRASDALSACPSAHNCLTGDLSTIAGIKAFAAEANKHGPYDAVMHNAGLYLGPFRATEDGLPALVAVNTVAPYILSCLMDKPSRLIYVSSGLHQNGNAALTDITWQQRGEAQWGNGAQGYADSKLHNIMFGFAFNRKFGIPTASVDPGWVKTKMGGPNAMDDLDAAVETFAMVCTGQSEAGKKDVGHFYQMKERAYREEAEDVERQEKLLKILEEVTGVKVPE</sequence>
<dbReference type="STRING" id="1043004.A0A074W7H8"/>
<dbReference type="OrthoDB" id="191139at2759"/>
<keyword evidence="2" id="KW-0560">Oxidoreductase</keyword>
<reference evidence="3 4" key="1">
    <citation type="journal article" date="2014" name="BMC Genomics">
        <title>Genome sequencing of four Aureobasidium pullulans varieties: biotechnological potential, stress tolerance, and description of new species.</title>
        <authorList>
            <person name="Gostin Ar C."/>
            <person name="Ohm R.A."/>
            <person name="Kogej T."/>
            <person name="Sonjak S."/>
            <person name="Turk M."/>
            <person name="Zajc J."/>
            <person name="Zalar P."/>
            <person name="Grube M."/>
            <person name="Sun H."/>
            <person name="Han J."/>
            <person name="Sharma A."/>
            <person name="Chiniquy J."/>
            <person name="Ngan C.Y."/>
            <person name="Lipzen A."/>
            <person name="Barry K."/>
            <person name="Grigoriev I.V."/>
            <person name="Gunde-Cimerman N."/>
        </authorList>
    </citation>
    <scope>NUCLEOTIDE SEQUENCE [LARGE SCALE GENOMIC DNA]</scope>
    <source>
        <strain evidence="3 4">CBS 147.97</strain>
    </source>
</reference>
<dbReference type="GO" id="GO:0016491">
    <property type="term" value="F:oxidoreductase activity"/>
    <property type="evidence" value="ECO:0007669"/>
    <property type="project" value="UniProtKB-KW"/>
</dbReference>
<name>A0A074W7H8_9PEZI</name>
<dbReference type="PANTHER" id="PTHR24320:SF274">
    <property type="entry name" value="CHAIN DEHYDROGENASE, PUTATIVE (AFU_ORTHOLOGUE AFUA_4G00440)-RELATED"/>
    <property type="match status" value="1"/>
</dbReference>
<accession>A0A074W7H8</accession>
<dbReference type="Proteomes" id="UP000027730">
    <property type="component" value="Unassembled WGS sequence"/>
</dbReference>
<comment type="similarity">
    <text evidence="1">Belongs to the short-chain dehydrogenases/reductases (SDR) family.</text>
</comment>
<dbReference type="HOGENOM" id="CLU_010194_44_5_1"/>
<organism evidence="3 4">
    <name type="scientific">Aureobasidium namibiae CBS 147.97</name>
    <dbReference type="NCBI Taxonomy" id="1043004"/>
    <lineage>
        <taxon>Eukaryota</taxon>
        <taxon>Fungi</taxon>
        <taxon>Dikarya</taxon>
        <taxon>Ascomycota</taxon>
        <taxon>Pezizomycotina</taxon>
        <taxon>Dothideomycetes</taxon>
        <taxon>Dothideomycetidae</taxon>
        <taxon>Dothideales</taxon>
        <taxon>Saccotheciaceae</taxon>
        <taxon>Aureobasidium</taxon>
    </lineage>
</organism>
<dbReference type="EMBL" id="KL584725">
    <property type="protein sequence ID" value="KEQ68823.1"/>
    <property type="molecule type" value="Genomic_DNA"/>
</dbReference>
<dbReference type="GeneID" id="25412499"/>
<evidence type="ECO:0000256" key="2">
    <source>
        <dbReference type="ARBA" id="ARBA00023002"/>
    </source>
</evidence>
<dbReference type="PANTHER" id="PTHR24320">
    <property type="entry name" value="RETINOL DEHYDROGENASE"/>
    <property type="match status" value="1"/>
</dbReference>
<keyword evidence="4" id="KW-1185">Reference proteome</keyword>
<proteinExistence type="inferred from homology"/>
<dbReference type="SUPFAM" id="SSF51735">
    <property type="entry name" value="NAD(P)-binding Rossmann-fold domains"/>
    <property type="match status" value="1"/>
</dbReference>
<dbReference type="AlphaFoldDB" id="A0A074W7H8"/>